<dbReference type="AlphaFoldDB" id="A0A452EB28"/>
<reference evidence="2" key="2">
    <citation type="submission" date="2025-08" db="UniProtKB">
        <authorList>
            <consortium name="Ensembl"/>
        </authorList>
    </citation>
    <scope>IDENTIFICATION</scope>
</reference>
<dbReference type="GeneTree" id="ENSGT00940000158528"/>
<keyword evidence="1" id="KW-0812">Transmembrane</keyword>
<dbReference type="Proteomes" id="UP000291000">
    <property type="component" value="Chromosome 2"/>
</dbReference>
<evidence type="ECO:0000313" key="2">
    <source>
        <dbReference type="Ensembl" id="ENSCHIP00000009169.1"/>
    </source>
</evidence>
<keyword evidence="3" id="KW-1185">Reference proteome</keyword>
<dbReference type="Ensembl" id="ENSCHIT00000016940.1">
    <property type="protein sequence ID" value="ENSCHIP00000009169.1"/>
    <property type="gene ID" value="ENSCHIG00000012129.1"/>
</dbReference>
<keyword evidence="1" id="KW-1133">Transmembrane helix</keyword>
<sequence>MADSGCPWAPSCWSACTDFSLTRKGFLLFAENVLRLVILICFHMTFAAIFAVYMCDLHTKMQIINRPWSAIILYLITSIRGNNSKITAGVLPLCSTGLSNFHFRLLQQRHIAAPTDPADGWI</sequence>
<organism evidence="2 3">
    <name type="scientific">Capra hircus</name>
    <name type="common">Goat</name>
    <dbReference type="NCBI Taxonomy" id="9925"/>
    <lineage>
        <taxon>Eukaryota</taxon>
        <taxon>Metazoa</taxon>
        <taxon>Chordata</taxon>
        <taxon>Craniata</taxon>
        <taxon>Vertebrata</taxon>
        <taxon>Euteleostomi</taxon>
        <taxon>Mammalia</taxon>
        <taxon>Eutheria</taxon>
        <taxon>Laurasiatheria</taxon>
        <taxon>Artiodactyla</taxon>
        <taxon>Ruminantia</taxon>
        <taxon>Pecora</taxon>
        <taxon>Bovidae</taxon>
        <taxon>Caprinae</taxon>
        <taxon>Capra</taxon>
    </lineage>
</organism>
<accession>A0A452EB28</accession>
<keyword evidence="1" id="KW-0472">Membrane</keyword>
<protein>
    <submittedName>
        <fullName evidence="2">Uncharacterized protein</fullName>
    </submittedName>
</protein>
<evidence type="ECO:0000313" key="3">
    <source>
        <dbReference type="Proteomes" id="UP000291000"/>
    </source>
</evidence>
<reference evidence="2 3" key="1">
    <citation type="submission" date="2016-04" db="EMBL/GenBank/DDBJ databases">
        <title>Polished mammalian reference genomes with single-molecule sequencing and chromosome conformation capture applied to the Capra hircus genome.</title>
        <authorList>
            <person name="Bickhart D.M."/>
            <person name="Koren S."/>
            <person name="Rosen B."/>
            <person name="Hastie A."/>
            <person name="Liachko I."/>
            <person name="Sullivan S.T."/>
            <person name="Burton J."/>
            <person name="Sayre B.L."/>
            <person name="Huson H.J."/>
            <person name="Lee J."/>
            <person name="Lam E."/>
            <person name="Kelley C.M."/>
            <person name="Hutchison J.L."/>
            <person name="Zhou Y."/>
            <person name="Sun J."/>
            <person name="Crisa A."/>
            <person name="Schwartz J.C."/>
            <person name="Hammond J.A."/>
            <person name="Schroeder S.G."/>
            <person name="Liu G.E."/>
            <person name="Dunham M."/>
            <person name="Shendure J."/>
            <person name="Sonstegard T.S."/>
            <person name="Phillippy A.M."/>
            <person name="Van Tassell C.P."/>
            <person name="Smith T.P."/>
        </authorList>
    </citation>
    <scope>NUCLEOTIDE SEQUENCE [LARGE SCALE GENOMIC DNA]</scope>
</reference>
<evidence type="ECO:0000256" key="1">
    <source>
        <dbReference type="SAM" id="Phobius"/>
    </source>
</evidence>
<dbReference type="STRING" id="9925.ENSCHIP00000009169"/>
<proteinExistence type="predicted"/>
<feature type="transmembrane region" description="Helical" evidence="1">
    <location>
        <begin position="33"/>
        <end position="55"/>
    </location>
</feature>
<name>A0A452EB28_CAPHI</name>
<dbReference type="OMA" id="HRCWIAC"/>
<reference evidence="2" key="3">
    <citation type="submission" date="2025-09" db="UniProtKB">
        <authorList>
            <consortium name="Ensembl"/>
        </authorList>
    </citation>
    <scope>IDENTIFICATION</scope>
</reference>
<dbReference type="EMBL" id="LWLT01000002">
    <property type="status" value="NOT_ANNOTATED_CDS"/>
    <property type="molecule type" value="Genomic_DNA"/>
</dbReference>